<feature type="transmembrane region" description="Helical" evidence="8">
    <location>
        <begin position="148"/>
        <end position="165"/>
    </location>
</feature>
<keyword evidence="6" id="KW-0675">Receptor</keyword>
<keyword evidence="4 8" id="KW-1133">Transmembrane helix</keyword>
<feature type="transmembrane region" description="Helical" evidence="8">
    <location>
        <begin position="325"/>
        <end position="341"/>
    </location>
</feature>
<protein>
    <submittedName>
        <fullName evidence="9">Uncharacterized protein</fullName>
    </submittedName>
</protein>
<feature type="transmembrane region" description="Helical" evidence="8">
    <location>
        <begin position="172"/>
        <end position="191"/>
    </location>
</feature>
<evidence type="ECO:0000256" key="5">
    <source>
        <dbReference type="ARBA" id="ARBA00023136"/>
    </source>
</evidence>
<evidence type="ECO:0000256" key="8">
    <source>
        <dbReference type="SAM" id="Phobius"/>
    </source>
</evidence>
<evidence type="ECO:0000256" key="1">
    <source>
        <dbReference type="ARBA" id="ARBA00004651"/>
    </source>
</evidence>
<evidence type="ECO:0000256" key="3">
    <source>
        <dbReference type="ARBA" id="ARBA00022692"/>
    </source>
</evidence>
<dbReference type="InterPro" id="IPR052192">
    <property type="entry name" value="Insect_Ionotropic_Sensory_Rcpt"/>
</dbReference>
<proteinExistence type="predicted"/>
<dbReference type="EMBL" id="CAXLJM020000023">
    <property type="protein sequence ID" value="CAL8089552.1"/>
    <property type="molecule type" value="Genomic_DNA"/>
</dbReference>
<evidence type="ECO:0000256" key="2">
    <source>
        <dbReference type="ARBA" id="ARBA00022475"/>
    </source>
</evidence>
<accession>A0ABP1Q7K8</accession>
<keyword evidence="10" id="KW-1185">Reference proteome</keyword>
<evidence type="ECO:0000313" key="10">
    <source>
        <dbReference type="Proteomes" id="UP001642540"/>
    </source>
</evidence>
<name>A0ABP1Q7K8_9HEXA</name>
<keyword evidence="7" id="KW-0325">Glycoprotein</keyword>
<gene>
    <name evidence="9" type="ORF">ODALV1_LOCUS7409</name>
</gene>
<evidence type="ECO:0000313" key="9">
    <source>
        <dbReference type="EMBL" id="CAL8089552.1"/>
    </source>
</evidence>
<organism evidence="9 10">
    <name type="scientific">Orchesella dallaii</name>
    <dbReference type="NCBI Taxonomy" id="48710"/>
    <lineage>
        <taxon>Eukaryota</taxon>
        <taxon>Metazoa</taxon>
        <taxon>Ecdysozoa</taxon>
        <taxon>Arthropoda</taxon>
        <taxon>Hexapoda</taxon>
        <taxon>Collembola</taxon>
        <taxon>Entomobryomorpha</taxon>
        <taxon>Entomobryoidea</taxon>
        <taxon>Orchesellidae</taxon>
        <taxon>Orchesellinae</taxon>
        <taxon>Orchesella</taxon>
    </lineage>
</organism>
<evidence type="ECO:0000256" key="7">
    <source>
        <dbReference type="ARBA" id="ARBA00023180"/>
    </source>
</evidence>
<dbReference type="PANTHER" id="PTHR42643">
    <property type="entry name" value="IONOTROPIC RECEPTOR 20A-RELATED"/>
    <property type="match status" value="1"/>
</dbReference>
<keyword evidence="3 8" id="KW-0812">Transmembrane</keyword>
<feature type="transmembrane region" description="Helical" evidence="8">
    <location>
        <begin position="197"/>
        <end position="222"/>
    </location>
</feature>
<comment type="caution">
    <text evidence="9">The sequence shown here is derived from an EMBL/GenBank/DDBJ whole genome shotgun (WGS) entry which is preliminary data.</text>
</comment>
<dbReference type="PANTHER" id="PTHR42643:SF24">
    <property type="entry name" value="IONOTROPIC RECEPTOR 60A"/>
    <property type="match status" value="1"/>
</dbReference>
<evidence type="ECO:0000256" key="4">
    <source>
        <dbReference type="ARBA" id="ARBA00022989"/>
    </source>
</evidence>
<keyword evidence="5 8" id="KW-0472">Membrane</keyword>
<comment type="subcellular location">
    <subcellularLocation>
        <location evidence="1">Cell membrane</location>
        <topology evidence="1">Multi-pass membrane protein</topology>
    </subcellularLocation>
</comment>
<keyword evidence="2" id="KW-1003">Cell membrane</keyword>
<dbReference type="Proteomes" id="UP001642540">
    <property type="component" value="Unassembled WGS sequence"/>
</dbReference>
<evidence type="ECO:0000256" key="6">
    <source>
        <dbReference type="ARBA" id="ARBA00023170"/>
    </source>
</evidence>
<reference evidence="9 10" key="1">
    <citation type="submission" date="2024-08" db="EMBL/GenBank/DDBJ databases">
        <authorList>
            <person name="Cucini C."/>
            <person name="Frati F."/>
        </authorList>
    </citation>
    <scope>NUCLEOTIDE SEQUENCE [LARGE SCALE GENOMIC DNA]</scope>
</reference>
<sequence>MLSQIPNFKGAPLLIAHRGTLSQSLVDSIAPARAADIYGFFGVTRERNTTLVGIGKLVTEFARICNFTPVVVPQGEVTNGLINESSFTGMISPYTGPSTISACCNPLKTSRASITLTQYKLFNFVYCDVEREIQQTNLQILLQPFNNLIWVILLTAIFLMTICLSRTMKIGLSLSFFVTIGSVFSIANITVSKTKSALLSLWLIGCLLINNMYSGVLTSLLISPAGQDVMKSWDDLITREFHLVSIPQGFFKNIMIMMQGIVETIAAATEVAHKGRGVGGGGDINQKHSSSSFQKNFTLQILYSSIEMKSNLTELINALAFQPKVAMFGTYLLIMMYWIILTEKNQQEFQKSGNRNMRRYCHMGKELNHMYSIPEIWIFKMNPTITNISSHDMARLFYRLEQNGIHIYWMEVHARLQTPRAQDVYRFKSRTEVKEDVPVEPLGFNKGSVYIIFFVTALLDSDCRRQSLFYQL</sequence>